<dbReference type="EMBL" id="QCZH01000002">
    <property type="protein sequence ID" value="PWA10990.1"/>
    <property type="molecule type" value="Genomic_DNA"/>
</dbReference>
<protein>
    <submittedName>
        <fullName evidence="2">Uncharacterized protein</fullName>
    </submittedName>
</protein>
<evidence type="ECO:0000313" key="2">
    <source>
        <dbReference type="EMBL" id="PWA10990.1"/>
    </source>
</evidence>
<keyword evidence="1" id="KW-0472">Membrane</keyword>
<organism evidence="2 3">
    <name type="scientific">Flavobacterium laiguense</name>
    <dbReference type="NCBI Taxonomy" id="2169409"/>
    <lineage>
        <taxon>Bacteria</taxon>
        <taxon>Pseudomonadati</taxon>
        <taxon>Bacteroidota</taxon>
        <taxon>Flavobacteriia</taxon>
        <taxon>Flavobacteriales</taxon>
        <taxon>Flavobacteriaceae</taxon>
        <taxon>Flavobacterium</taxon>
    </lineage>
</organism>
<sequence>MDLIDRIKAAFIAVGGDIKSINSKLMALDADATNADFTALVNTSKYLPSATLTANRTITMPVGVDGNVIEFYNNESGFAWSLAGSLVYLADGITVVAFLYANTNYIIKKISGKWRIAN</sequence>
<feature type="transmembrane region" description="Helical" evidence="1">
    <location>
        <begin position="78"/>
        <end position="101"/>
    </location>
</feature>
<keyword evidence="3" id="KW-1185">Reference proteome</keyword>
<dbReference type="AlphaFoldDB" id="A0A2U1K0F4"/>
<evidence type="ECO:0000256" key="1">
    <source>
        <dbReference type="SAM" id="Phobius"/>
    </source>
</evidence>
<dbReference type="Proteomes" id="UP000245618">
    <property type="component" value="Unassembled WGS sequence"/>
</dbReference>
<accession>A0A2U1K0F4</accession>
<evidence type="ECO:0000313" key="3">
    <source>
        <dbReference type="Proteomes" id="UP000245618"/>
    </source>
</evidence>
<comment type="caution">
    <text evidence="2">The sequence shown here is derived from an EMBL/GenBank/DDBJ whole genome shotgun (WGS) entry which is preliminary data.</text>
</comment>
<name>A0A2U1K0F4_9FLAO</name>
<keyword evidence="1" id="KW-1133">Transmembrane helix</keyword>
<proteinExistence type="predicted"/>
<keyword evidence="1" id="KW-0812">Transmembrane</keyword>
<gene>
    <name evidence="2" type="ORF">DB891_03925</name>
</gene>
<reference evidence="2 3" key="1">
    <citation type="submission" date="2018-04" db="EMBL/GenBank/DDBJ databases">
        <title>Flavobacterium sp. nov., isolated from glacier ice.</title>
        <authorList>
            <person name="Liu Q."/>
            <person name="Xin Y.-H."/>
        </authorList>
    </citation>
    <scope>NUCLEOTIDE SEQUENCE [LARGE SCALE GENOMIC DNA]</scope>
    <source>
        <strain evidence="2 3">LB2P30</strain>
    </source>
</reference>